<evidence type="ECO:0000313" key="2">
    <source>
        <dbReference type="EMBL" id="MDP5273850.1"/>
    </source>
</evidence>
<reference evidence="2 3" key="1">
    <citation type="submission" date="2023-08" db="EMBL/GenBank/DDBJ databases">
        <authorList>
            <person name="Park J.-S."/>
        </authorList>
    </citation>
    <scope>NUCLEOTIDE SEQUENCE [LARGE SCALE GENOMIC DNA]</scope>
    <source>
        <strain evidence="2 3">2205SS18-9</strain>
    </source>
</reference>
<comment type="caution">
    <text evidence="2">The sequence shown here is derived from an EMBL/GenBank/DDBJ whole genome shotgun (WGS) entry which is preliminary data.</text>
</comment>
<evidence type="ECO:0000256" key="1">
    <source>
        <dbReference type="SAM" id="SignalP"/>
    </source>
</evidence>
<dbReference type="EMBL" id="JAVAMP010000002">
    <property type="protein sequence ID" value="MDP5273850.1"/>
    <property type="molecule type" value="Genomic_DNA"/>
</dbReference>
<feature type="signal peptide" evidence="1">
    <location>
        <begin position="1"/>
        <end position="23"/>
    </location>
</feature>
<sequence>MKKMKVILYMLVFLLVLVLTSCATNNNKILTIDDVTTAITDEGIEMKEIERNPRNIFQLDLNGVAPNVYTIQDNELTIYVFENETERQKGMDEFKERLGSATIDTDKFTYEINNVVLFYVYTADTIDEKMESVINKLSS</sequence>
<evidence type="ECO:0000313" key="3">
    <source>
        <dbReference type="Proteomes" id="UP001231941"/>
    </source>
</evidence>
<organism evidence="2 3">
    <name type="scientific">Chengkuizengella axinellae</name>
    <dbReference type="NCBI Taxonomy" id="3064388"/>
    <lineage>
        <taxon>Bacteria</taxon>
        <taxon>Bacillati</taxon>
        <taxon>Bacillota</taxon>
        <taxon>Bacilli</taxon>
        <taxon>Bacillales</taxon>
        <taxon>Paenibacillaceae</taxon>
        <taxon>Chengkuizengella</taxon>
    </lineage>
</organism>
<keyword evidence="1" id="KW-0732">Signal</keyword>
<dbReference type="RefSeq" id="WP_305991149.1">
    <property type="nucleotide sequence ID" value="NZ_JAVAMP010000002.1"/>
</dbReference>
<proteinExistence type="predicted"/>
<name>A0ABT9IWV6_9BACL</name>
<dbReference type="Proteomes" id="UP001231941">
    <property type="component" value="Unassembled WGS sequence"/>
</dbReference>
<keyword evidence="3" id="KW-1185">Reference proteome</keyword>
<feature type="chain" id="PRO_5047453625" description="DUF4358 domain-containing protein" evidence="1">
    <location>
        <begin position="24"/>
        <end position="139"/>
    </location>
</feature>
<accession>A0ABT9IWV6</accession>
<evidence type="ECO:0008006" key="4">
    <source>
        <dbReference type="Google" id="ProtNLM"/>
    </source>
</evidence>
<dbReference type="PROSITE" id="PS51257">
    <property type="entry name" value="PROKAR_LIPOPROTEIN"/>
    <property type="match status" value="1"/>
</dbReference>
<gene>
    <name evidence="2" type="ORF">Q5Y73_07020</name>
</gene>
<protein>
    <recommendedName>
        <fullName evidence="4">DUF4358 domain-containing protein</fullName>
    </recommendedName>
</protein>